<dbReference type="SUPFAM" id="SSF101874">
    <property type="entry name" value="YceI-like"/>
    <property type="match status" value="1"/>
</dbReference>
<comment type="caution">
    <text evidence="3">The sequence shown here is derived from an EMBL/GenBank/DDBJ whole genome shotgun (WGS) entry which is preliminary data.</text>
</comment>
<evidence type="ECO:0000256" key="1">
    <source>
        <dbReference type="SAM" id="SignalP"/>
    </source>
</evidence>
<evidence type="ECO:0000313" key="4">
    <source>
        <dbReference type="Proteomes" id="UP001589896"/>
    </source>
</evidence>
<protein>
    <submittedName>
        <fullName evidence="3">YceI family protein</fullName>
    </submittedName>
</protein>
<feature type="chain" id="PRO_5047224005" evidence="1">
    <location>
        <begin position="24"/>
        <end position="186"/>
    </location>
</feature>
<dbReference type="InterPro" id="IPR036761">
    <property type="entry name" value="TTHA0802/YceI-like_sf"/>
</dbReference>
<evidence type="ECO:0000313" key="3">
    <source>
        <dbReference type="EMBL" id="MFC0676462.1"/>
    </source>
</evidence>
<name>A0ABV6RHJ5_9GAMM</name>
<sequence>MAVIRSACAVLLGLGLLAGDALAAQADPVETAVSFQLRTRWGQRVAGTFPEREATVERLADGRHRVHVVLATGSVEILASPRYTQLARGPRFFDAERHPQITFVSTAFAPELLERGGPLGGTLTLHGVSREETFQVEPSACARPGHDCDVIAHGTVQRDDYGLDGLQMMLGNRVHFTLRVRHAKGS</sequence>
<dbReference type="SMART" id="SM00867">
    <property type="entry name" value="YceI"/>
    <property type="match status" value="1"/>
</dbReference>
<keyword evidence="4" id="KW-1185">Reference proteome</keyword>
<feature type="signal peptide" evidence="1">
    <location>
        <begin position="1"/>
        <end position="23"/>
    </location>
</feature>
<dbReference type="Gene3D" id="2.40.128.110">
    <property type="entry name" value="Lipid/polyisoprenoid-binding, YceI-like"/>
    <property type="match status" value="1"/>
</dbReference>
<dbReference type="Pfam" id="PF04264">
    <property type="entry name" value="YceI"/>
    <property type="match status" value="1"/>
</dbReference>
<proteinExistence type="predicted"/>
<reference evidence="3 4" key="1">
    <citation type="submission" date="2024-09" db="EMBL/GenBank/DDBJ databases">
        <authorList>
            <person name="Sun Q."/>
            <person name="Mori K."/>
        </authorList>
    </citation>
    <scope>NUCLEOTIDE SEQUENCE [LARGE SCALE GENOMIC DNA]</scope>
    <source>
        <strain evidence="3 4">KCTC 23076</strain>
    </source>
</reference>
<dbReference type="PANTHER" id="PTHR34406:SF1">
    <property type="entry name" value="PROTEIN YCEI"/>
    <property type="match status" value="1"/>
</dbReference>
<evidence type="ECO:0000259" key="2">
    <source>
        <dbReference type="SMART" id="SM00867"/>
    </source>
</evidence>
<dbReference type="PANTHER" id="PTHR34406">
    <property type="entry name" value="PROTEIN YCEI"/>
    <property type="match status" value="1"/>
</dbReference>
<organism evidence="3 4">
    <name type="scientific">Lysobacter korlensis</name>
    <dbReference type="NCBI Taxonomy" id="553636"/>
    <lineage>
        <taxon>Bacteria</taxon>
        <taxon>Pseudomonadati</taxon>
        <taxon>Pseudomonadota</taxon>
        <taxon>Gammaproteobacteria</taxon>
        <taxon>Lysobacterales</taxon>
        <taxon>Lysobacteraceae</taxon>
        <taxon>Lysobacter</taxon>
    </lineage>
</organism>
<feature type="domain" description="Lipid/polyisoprenoid-binding YceI-like" evidence="2">
    <location>
        <begin position="23"/>
        <end position="183"/>
    </location>
</feature>
<dbReference type="RefSeq" id="WP_386664119.1">
    <property type="nucleotide sequence ID" value="NZ_JBHLTG010000001.1"/>
</dbReference>
<gene>
    <name evidence="3" type="ORF">ACFFGH_01175</name>
</gene>
<dbReference type="InterPro" id="IPR007372">
    <property type="entry name" value="Lipid/polyisoprenoid-bd_YceI"/>
</dbReference>
<dbReference type="Proteomes" id="UP001589896">
    <property type="component" value="Unassembled WGS sequence"/>
</dbReference>
<dbReference type="EMBL" id="JBHLTG010000001">
    <property type="protein sequence ID" value="MFC0676462.1"/>
    <property type="molecule type" value="Genomic_DNA"/>
</dbReference>
<accession>A0ABV6RHJ5</accession>
<keyword evidence="1" id="KW-0732">Signal</keyword>